<dbReference type="PANTHER" id="PTHR24221">
    <property type="entry name" value="ATP-BINDING CASSETTE SUB-FAMILY B"/>
    <property type="match status" value="1"/>
</dbReference>
<comment type="subcellular location">
    <subcellularLocation>
        <location evidence="1">Cell membrane</location>
        <topology evidence="1">Multi-pass membrane protein</topology>
    </subcellularLocation>
</comment>
<evidence type="ECO:0000256" key="7">
    <source>
        <dbReference type="ARBA" id="ARBA00023136"/>
    </source>
</evidence>
<keyword evidence="5 11" id="KW-0067">ATP-binding</keyword>
<dbReference type="GO" id="GO:0034040">
    <property type="term" value="F:ATPase-coupled lipid transmembrane transporter activity"/>
    <property type="evidence" value="ECO:0007669"/>
    <property type="project" value="TreeGrafter"/>
</dbReference>
<dbReference type="InterPro" id="IPR039421">
    <property type="entry name" value="Type_1_exporter"/>
</dbReference>
<keyword evidence="4" id="KW-0547">Nucleotide-binding</keyword>
<dbReference type="PROSITE" id="PS50929">
    <property type="entry name" value="ABC_TM1F"/>
    <property type="match status" value="1"/>
</dbReference>
<dbReference type="GO" id="GO:0015833">
    <property type="term" value="P:peptide transport"/>
    <property type="evidence" value="ECO:0007669"/>
    <property type="project" value="InterPro"/>
</dbReference>
<dbReference type="SMART" id="SM00382">
    <property type="entry name" value="AAA"/>
    <property type="match status" value="1"/>
</dbReference>
<feature type="domain" description="ABC transmembrane type-1" evidence="10">
    <location>
        <begin position="12"/>
        <end position="286"/>
    </location>
</feature>
<dbReference type="GO" id="GO:1904680">
    <property type="term" value="F:peptide transmembrane transporter activity"/>
    <property type="evidence" value="ECO:0007669"/>
    <property type="project" value="InterPro"/>
</dbReference>
<dbReference type="EMBL" id="QLTA01000002">
    <property type="protein sequence ID" value="RAR86043.1"/>
    <property type="molecule type" value="Genomic_DNA"/>
</dbReference>
<dbReference type="PANTHER" id="PTHR24221:SF654">
    <property type="entry name" value="ATP-BINDING CASSETTE SUB-FAMILY B MEMBER 6"/>
    <property type="match status" value="1"/>
</dbReference>
<keyword evidence="7 8" id="KW-0472">Membrane</keyword>
<keyword evidence="12" id="KW-1185">Reference proteome</keyword>
<evidence type="ECO:0000256" key="3">
    <source>
        <dbReference type="ARBA" id="ARBA00022692"/>
    </source>
</evidence>
<dbReference type="PROSITE" id="PS50893">
    <property type="entry name" value="ABC_TRANSPORTER_2"/>
    <property type="match status" value="1"/>
</dbReference>
<protein>
    <submittedName>
        <fullName evidence="11">Putative ATP-binding cassette transporter</fullName>
    </submittedName>
</protein>
<evidence type="ECO:0000259" key="10">
    <source>
        <dbReference type="PROSITE" id="PS50929"/>
    </source>
</evidence>
<feature type="transmembrane region" description="Helical" evidence="8">
    <location>
        <begin position="224"/>
        <end position="250"/>
    </location>
</feature>
<dbReference type="GO" id="GO:0005524">
    <property type="term" value="F:ATP binding"/>
    <property type="evidence" value="ECO:0007669"/>
    <property type="project" value="UniProtKB-KW"/>
</dbReference>
<feature type="transmembrane region" description="Helical" evidence="8">
    <location>
        <begin position="50"/>
        <end position="73"/>
    </location>
</feature>
<proteinExistence type="predicted"/>
<feature type="transmembrane region" description="Helical" evidence="8">
    <location>
        <begin position="119"/>
        <end position="140"/>
    </location>
</feature>
<gene>
    <name evidence="11" type="ORF">AX018_10024</name>
</gene>
<dbReference type="SUPFAM" id="SSF52540">
    <property type="entry name" value="P-loop containing nucleoside triphosphate hydrolases"/>
    <property type="match status" value="1"/>
</dbReference>
<dbReference type="AlphaFoldDB" id="A0A328ZLZ6"/>
<evidence type="ECO:0000259" key="9">
    <source>
        <dbReference type="PROSITE" id="PS50893"/>
    </source>
</evidence>
<feature type="transmembrane region" description="Helical" evidence="8">
    <location>
        <begin position="146"/>
        <end position="167"/>
    </location>
</feature>
<evidence type="ECO:0000313" key="11">
    <source>
        <dbReference type="EMBL" id="RAR86043.1"/>
    </source>
</evidence>
<dbReference type="GO" id="GO:0005886">
    <property type="term" value="C:plasma membrane"/>
    <property type="evidence" value="ECO:0007669"/>
    <property type="project" value="UniProtKB-SubCell"/>
</dbReference>
<dbReference type="PROSITE" id="PS00211">
    <property type="entry name" value="ABC_TRANSPORTER_1"/>
    <property type="match status" value="1"/>
</dbReference>
<keyword evidence="2" id="KW-1003">Cell membrane</keyword>
<evidence type="ECO:0000256" key="5">
    <source>
        <dbReference type="ARBA" id="ARBA00022840"/>
    </source>
</evidence>
<keyword evidence="3 8" id="KW-0812">Transmembrane</keyword>
<dbReference type="Gene3D" id="3.40.50.300">
    <property type="entry name" value="P-loop containing nucleotide triphosphate hydrolases"/>
    <property type="match status" value="1"/>
</dbReference>
<dbReference type="SUPFAM" id="SSF90123">
    <property type="entry name" value="ABC transporter transmembrane region"/>
    <property type="match status" value="1"/>
</dbReference>
<feature type="transmembrane region" description="Helical" evidence="8">
    <location>
        <begin position="262"/>
        <end position="281"/>
    </location>
</feature>
<dbReference type="NCBIfam" id="TIGR01194">
    <property type="entry name" value="cyc_pep_trnsptr"/>
    <property type="match status" value="1"/>
</dbReference>
<dbReference type="InterPro" id="IPR005898">
    <property type="entry name" value="Cyc_pep_transpt_SyrD/YojI"/>
</dbReference>
<evidence type="ECO:0000256" key="4">
    <source>
        <dbReference type="ARBA" id="ARBA00022741"/>
    </source>
</evidence>
<dbReference type="RefSeq" id="WP_111875420.1">
    <property type="nucleotide sequence ID" value="NZ_CBCSGC010000002.1"/>
</dbReference>
<evidence type="ECO:0000256" key="1">
    <source>
        <dbReference type="ARBA" id="ARBA00004651"/>
    </source>
</evidence>
<keyword evidence="6 8" id="KW-1133">Transmembrane helix</keyword>
<dbReference type="InterPro" id="IPR017871">
    <property type="entry name" value="ABC_transporter-like_CS"/>
</dbReference>
<comment type="caution">
    <text evidence="11">The sequence shown here is derived from an EMBL/GenBank/DDBJ whole genome shotgun (WGS) entry which is preliminary data.</text>
</comment>
<dbReference type="InterPro" id="IPR036640">
    <property type="entry name" value="ABC1_TM_sf"/>
</dbReference>
<dbReference type="CDD" id="cd03228">
    <property type="entry name" value="ABCC_MRP_Like"/>
    <property type="match status" value="1"/>
</dbReference>
<evidence type="ECO:0000256" key="2">
    <source>
        <dbReference type="ARBA" id="ARBA00022475"/>
    </source>
</evidence>
<dbReference type="Proteomes" id="UP000248856">
    <property type="component" value="Unassembled WGS sequence"/>
</dbReference>
<dbReference type="InterPro" id="IPR027417">
    <property type="entry name" value="P-loop_NTPase"/>
</dbReference>
<dbReference type="OrthoDB" id="9760776at2"/>
<reference evidence="11 12" key="1">
    <citation type="submission" date="2018-06" db="EMBL/GenBank/DDBJ databases">
        <title>Genomic Encyclopedia of Archaeal and Bacterial Type Strains, Phase II (KMG-II): from individual species to whole genera.</title>
        <authorList>
            <person name="Goeker M."/>
        </authorList>
    </citation>
    <scope>NUCLEOTIDE SEQUENCE [LARGE SCALE GENOMIC DNA]</scope>
    <source>
        <strain evidence="11 12">CFPB 3232</strain>
    </source>
</reference>
<dbReference type="InterPro" id="IPR003439">
    <property type="entry name" value="ABC_transporter-like_ATP-bd"/>
</dbReference>
<name>A0A328ZLZ6_9BURK</name>
<evidence type="ECO:0000313" key="12">
    <source>
        <dbReference type="Proteomes" id="UP000248856"/>
    </source>
</evidence>
<dbReference type="GO" id="GO:0016887">
    <property type="term" value="F:ATP hydrolysis activity"/>
    <property type="evidence" value="ECO:0007669"/>
    <property type="project" value="InterPro"/>
</dbReference>
<dbReference type="Pfam" id="PF00005">
    <property type="entry name" value="ABC_tran"/>
    <property type="match status" value="1"/>
</dbReference>
<sequence length="558" mass="61480">MLYFLIRRSRGLVAAAALFSVAAGLCSVWLVTLINTAITVDAAARTALAWRFAGVVVGVLMFSIAANVLFQILRQKAAADLRAKVAECVMDAPFRHLERTGAGKVQSALADHAIHVAQFFVSLPGVLTNGVIVVGCMVYLASLSWYVFLAGVGVLLCGSIGYCYAYAKAIDHLHRASEMQDQLFGNFRSLTDGAKELRQNRGKRTRFAVEVMNRAIRQVSHQRVIGMSIFEAAVGWGSFLIYAFIGLVLFVLATDAPDQTRVITGFALIFIYMISPLQSLLNSLPEANIARVASHRIDELTASMAGTEQAAPEGGATAFQRIDLHAVKHRYYHEQSGEFFELGPIDLSFRPGELVFLVGGNGSGKTTLAKLLAGLYPQDAGEVLLDGQPVDDRNRDAYRQLFSTVFSDFHLFDKLLEASTVLSDDIGNRYLEKLHLHHKVQIRDGAFSTRELSQGQRKRLALVVAYLEDRPFLVFDEWAADQDPVFKRFFYQEVLPELRARGKAVLVISHDDRYFHGADRLIRLEEGRIVAQDASRPQPAAEVAVGRAMAAPFAESPA</sequence>
<dbReference type="GO" id="GO:0140359">
    <property type="term" value="F:ABC-type transporter activity"/>
    <property type="evidence" value="ECO:0007669"/>
    <property type="project" value="InterPro"/>
</dbReference>
<dbReference type="InterPro" id="IPR003593">
    <property type="entry name" value="AAA+_ATPase"/>
</dbReference>
<evidence type="ECO:0000256" key="8">
    <source>
        <dbReference type="SAM" id="Phobius"/>
    </source>
</evidence>
<feature type="transmembrane region" description="Helical" evidence="8">
    <location>
        <begin position="12"/>
        <end position="38"/>
    </location>
</feature>
<feature type="domain" description="ABC transporter" evidence="9">
    <location>
        <begin position="319"/>
        <end position="551"/>
    </location>
</feature>
<accession>A0A328ZLZ6</accession>
<dbReference type="Pfam" id="PF00664">
    <property type="entry name" value="ABC_membrane"/>
    <property type="match status" value="1"/>
</dbReference>
<evidence type="ECO:0000256" key="6">
    <source>
        <dbReference type="ARBA" id="ARBA00022989"/>
    </source>
</evidence>
<dbReference type="InterPro" id="IPR011527">
    <property type="entry name" value="ABC1_TM_dom"/>
</dbReference>
<organism evidence="11 12">
    <name type="scientific">Paracidovorax anthurii</name>
    <dbReference type="NCBI Taxonomy" id="78229"/>
    <lineage>
        <taxon>Bacteria</taxon>
        <taxon>Pseudomonadati</taxon>
        <taxon>Pseudomonadota</taxon>
        <taxon>Betaproteobacteria</taxon>
        <taxon>Burkholderiales</taxon>
        <taxon>Comamonadaceae</taxon>
        <taxon>Paracidovorax</taxon>
    </lineage>
</organism>
<dbReference type="Gene3D" id="1.20.1560.10">
    <property type="entry name" value="ABC transporter type 1, transmembrane domain"/>
    <property type="match status" value="1"/>
</dbReference>